<reference evidence="10 11" key="1">
    <citation type="submission" date="2020-10" db="EMBL/GenBank/DDBJ databases">
        <title>complete genome sequencing of Lysobacter sp. H21R20.</title>
        <authorList>
            <person name="Bae J.-W."/>
            <person name="Lee S.-Y."/>
        </authorList>
    </citation>
    <scope>NUCLEOTIDE SEQUENCE [LARGE SCALE GENOMIC DNA]</scope>
    <source>
        <strain evidence="10 11">H21R20</strain>
    </source>
</reference>
<evidence type="ECO:0000256" key="3">
    <source>
        <dbReference type="ARBA" id="ARBA00022630"/>
    </source>
</evidence>
<dbReference type="PRINTS" id="PR00411">
    <property type="entry name" value="PNDRDTASEI"/>
</dbReference>
<keyword evidence="11" id="KW-1185">Reference proteome</keyword>
<evidence type="ECO:0000256" key="5">
    <source>
        <dbReference type="ARBA" id="ARBA00022857"/>
    </source>
</evidence>
<organism evidence="10 11">
    <name type="scientific">Novilysobacter ciconiae</name>
    <dbReference type="NCBI Taxonomy" id="2781022"/>
    <lineage>
        <taxon>Bacteria</taxon>
        <taxon>Pseudomonadati</taxon>
        <taxon>Pseudomonadota</taxon>
        <taxon>Gammaproteobacteria</taxon>
        <taxon>Lysobacterales</taxon>
        <taxon>Lysobacteraceae</taxon>
        <taxon>Novilysobacter</taxon>
    </lineage>
</organism>
<dbReference type="GO" id="GO:0050661">
    <property type="term" value="F:NADP binding"/>
    <property type="evidence" value="ECO:0007669"/>
    <property type="project" value="InterPro"/>
</dbReference>
<name>A0A7S6UE61_9GAMM</name>
<evidence type="ECO:0000256" key="6">
    <source>
        <dbReference type="ARBA" id="ARBA00023002"/>
    </source>
</evidence>
<keyword evidence="7" id="KW-0503">Monooxygenase</keyword>
<dbReference type="FunFam" id="3.50.50.60:FF:000138">
    <property type="entry name" value="Flavin-containing monooxygenase"/>
    <property type="match status" value="1"/>
</dbReference>
<evidence type="ECO:0000256" key="1">
    <source>
        <dbReference type="ARBA" id="ARBA00001974"/>
    </source>
</evidence>
<evidence type="ECO:0000256" key="9">
    <source>
        <dbReference type="ARBA" id="ARBA00035159"/>
    </source>
</evidence>
<evidence type="ECO:0000256" key="2">
    <source>
        <dbReference type="ARBA" id="ARBA00009183"/>
    </source>
</evidence>
<proteinExistence type="inferred from homology"/>
<dbReference type="InterPro" id="IPR020946">
    <property type="entry name" value="Flavin_mOase-like"/>
</dbReference>
<evidence type="ECO:0000313" key="11">
    <source>
        <dbReference type="Proteomes" id="UP000594059"/>
    </source>
</evidence>
<keyword evidence="4" id="KW-0274">FAD</keyword>
<dbReference type="PANTHER" id="PTHR23023">
    <property type="entry name" value="DIMETHYLANILINE MONOOXYGENASE"/>
    <property type="match status" value="1"/>
</dbReference>
<dbReference type="SUPFAM" id="SSF51905">
    <property type="entry name" value="FAD/NAD(P)-binding domain"/>
    <property type="match status" value="2"/>
</dbReference>
<accession>A0A7S6UE61</accession>
<dbReference type="GO" id="GO:0050660">
    <property type="term" value="F:flavin adenine dinucleotide binding"/>
    <property type="evidence" value="ECO:0007669"/>
    <property type="project" value="InterPro"/>
</dbReference>
<dbReference type="InterPro" id="IPR050346">
    <property type="entry name" value="FMO-like"/>
</dbReference>
<evidence type="ECO:0000313" key="10">
    <source>
        <dbReference type="EMBL" id="QOW18627.1"/>
    </source>
</evidence>
<dbReference type="GO" id="GO:0004499">
    <property type="term" value="F:N,N-dimethylaniline monooxygenase activity"/>
    <property type="evidence" value="ECO:0007669"/>
    <property type="project" value="InterPro"/>
</dbReference>
<dbReference type="Proteomes" id="UP000594059">
    <property type="component" value="Chromosome"/>
</dbReference>
<dbReference type="AlphaFoldDB" id="A0A7S6UE61"/>
<evidence type="ECO:0000256" key="8">
    <source>
        <dbReference type="ARBA" id="ARBA00034528"/>
    </source>
</evidence>
<sequence length="507" mass="57563">MCSCALPPDSRAPSRLFPAARQQEFPLSNKRIAILGAGPSGLAQLRAFEAAANAGAEIPEIVCYEKQNDVGGMWNYTWRTGVGAYGEPVHGSMYRYLWSNGPKECLEFADYSFEEHFGKPIASYPPRAVLRDYIMGRVEKIDLRRSIRFHTEVQWVDYSEETGKFSVTVRDLKADELSTEEFDYVIVATGHFSTPNAPYFEGLEQFPGRVLHAHDFRDACEFTDKDLLLVGSSYSAEDIGTQCHKYGAKSVSFSYRTSPMGYDWPPEFREYPLLTRVEGSTAHFVDGSTRDVDAIILCTGYQHYFPFLPDDLTLRTYNRLYPEDLYKGIFWIDNPKLIYLGMQDQYYTFNMFDAQAWYARDVILGKLALPSRGEMVADSRKWVEKEEKADDAFSHIDFQAEYIRDLVGPTDYPEFDIEGMGVLFKEWIRDKQKDILGYRNKSYRSTMTGTVAPPHHTPWMEAMDDSLEAFLAGDGETAAEVRKANLARADVAGVADAEPAVKERKSA</sequence>
<evidence type="ECO:0000256" key="4">
    <source>
        <dbReference type="ARBA" id="ARBA00022827"/>
    </source>
</evidence>
<dbReference type="KEGG" id="lcic:INQ41_07870"/>
<protein>
    <recommendedName>
        <fullName evidence="9">Trimethylamine monooxygenase</fullName>
        <ecNumber evidence="8">1.14.13.148</ecNumber>
    </recommendedName>
</protein>
<dbReference type="EC" id="1.14.13.148" evidence="8"/>
<dbReference type="Gene3D" id="3.50.50.60">
    <property type="entry name" value="FAD/NAD(P)-binding domain"/>
    <property type="match status" value="2"/>
</dbReference>
<gene>
    <name evidence="10" type="ORF">INQ41_07870</name>
</gene>
<comment type="cofactor">
    <cofactor evidence="1">
        <name>FAD</name>
        <dbReference type="ChEBI" id="CHEBI:57692"/>
    </cofactor>
</comment>
<dbReference type="GO" id="GO:0034899">
    <property type="term" value="F:trimethylamine monooxygenase activity"/>
    <property type="evidence" value="ECO:0007669"/>
    <property type="project" value="UniProtKB-EC"/>
</dbReference>
<keyword evidence="5" id="KW-0521">NADP</keyword>
<dbReference type="InterPro" id="IPR036188">
    <property type="entry name" value="FAD/NAD-bd_sf"/>
</dbReference>
<keyword evidence="3" id="KW-0285">Flavoprotein</keyword>
<dbReference type="Pfam" id="PF00743">
    <property type="entry name" value="FMO-like"/>
    <property type="match status" value="2"/>
</dbReference>
<dbReference type="EMBL" id="CP063656">
    <property type="protein sequence ID" value="QOW18627.1"/>
    <property type="molecule type" value="Genomic_DNA"/>
</dbReference>
<keyword evidence="6" id="KW-0560">Oxidoreductase</keyword>
<evidence type="ECO:0000256" key="7">
    <source>
        <dbReference type="ARBA" id="ARBA00023033"/>
    </source>
</evidence>
<comment type="similarity">
    <text evidence="2">Belongs to the FMO family.</text>
</comment>